<dbReference type="Pfam" id="PF23262">
    <property type="entry name" value="NFD4_C"/>
    <property type="match status" value="1"/>
</dbReference>
<evidence type="ECO:0000256" key="3">
    <source>
        <dbReference type="ARBA" id="ARBA00022989"/>
    </source>
</evidence>
<dbReference type="InterPro" id="IPR056555">
    <property type="entry name" value="NFD4_C"/>
</dbReference>
<dbReference type="Pfam" id="PF06813">
    <property type="entry name" value="Nodulin-like"/>
    <property type="match status" value="1"/>
</dbReference>
<feature type="domain" description="NFD4 C-terminal" evidence="7">
    <location>
        <begin position="240"/>
        <end position="393"/>
    </location>
</feature>
<proteinExistence type="predicted"/>
<evidence type="ECO:0000313" key="8">
    <source>
        <dbReference type="EMBL" id="KAK4603268.1"/>
    </source>
</evidence>
<feature type="transmembrane region" description="Helical" evidence="5">
    <location>
        <begin position="90"/>
        <end position="114"/>
    </location>
</feature>
<dbReference type="GO" id="GO:0016020">
    <property type="term" value="C:membrane"/>
    <property type="evidence" value="ECO:0007669"/>
    <property type="project" value="UniProtKB-SubCell"/>
</dbReference>
<evidence type="ECO:0000259" key="6">
    <source>
        <dbReference type="Pfam" id="PF06813"/>
    </source>
</evidence>
<evidence type="ECO:0000256" key="1">
    <source>
        <dbReference type="ARBA" id="ARBA00004141"/>
    </source>
</evidence>
<comment type="caution">
    <text evidence="8">The sequence shown here is derived from an EMBL/GenBank/DDBJ whole genome shotgun (WGS) entry which is preliminary data.</text>
</comment>
<evidence type="ECO:0000259" key="7">
    <source>
        <dbReference type="Pfam" id="PF23262"/>
    </source>
</evidence>
<accession>A0AAN7FZR1</accession>
<gene>
    <name evidence="8" type="ORF">RGQ29_011992</name>
</gene>
<feature type="domain" description="Nodulin-like" evidence="6">
    <location>
        <begin position="1"/>
        <end position="143"/>
    </location>
</feature>
<dbReference type="InterPro" id="IPR010658">
    <property type="entry name" value="Nodulin-like"/>
</dbReference>
<keyword evidence="3 5" id="KW-1133">Transmembrane helix</keyword>
<evidence type="ECO:0000256" key="5">
    <source>
        <dbReference type="SAM" id="Phobius"/>
    </source>
</evidence>
<dbReference type="InterPro" id="IPR036259">
    <property type="entry name" value="MFS_trans_sf"/>
</dbReference>
<feature type="transmembrane region" description="Helical" evidence="5">
    <location>
        <begin position="332"/>
        <end position="352"/>
    </location>
</feature>
<dbReference type="SUPFAM" id="SSF103473">
    <property type="entry name" value="MFS general substrate transporter"/>
    <property type="match status" value="1"/>
</dbReference>
<dbReference type="EMBL" id="JAXUIC010000002">
    <property type="protein sequence ID" value="KAK4603268.1"/>
    <property type="molecule type" value="Genomic_DNA"/>
</dbReference>
<feature type="transmembrane region" description="Helical" evidence="5">
    <location>
        <begin position="59"/>
        <end position="78"/>
    </location>
</feature>
<organism evidence="8 9">
    <name type="scientific">Quercus rubra</name>
    <name type="common">Northern red oak</name>
    <name type="synonym">Quercus borealis</name>
    <dbReference type="NCBI Taxonomy" id="3512"/>
    <lineage>
        <taxon>Eukaryota</taxon>
        <taxon>Viridiplantae</taxon>
        <taxon>Streptophyta</taxon>
        <taxon>Embryophyta</taxon>
        <taxon>Tracheophyta</taxon>
        <taxon>Spermatophyta</taxon>
        <taxon>Magnoliopsida</taxon>
        <taxon>eudicotyledons</taxon>
        <taxon>Gunneridae</taxon>
        <taxon>Pentapetalae</taxon>
        <taxon>rosids</taxon>
        <taxon>fabids</taxon>
        <taxon>Fagales</taxon>
        <taxon>Fagaceae</taxon>
        <taxon>Quercus</taxon>
    </lineage>
</organism>
<evidence type="ECO:0000313" key="9">
    <source>
        <dbReference type="Proteomes" id="UP001324115"/>
    </source>
</evidence>
<evidence type="ECO:0000256" key="2">
    <source>
        <dbReference type="ARBA" id="ARBA00022692"/>
    </source>
</evidence>
<feature type="transmembrane region" description="Helical" evidence="5">
    <location>
        <begin position="306"/>
        <end position="326"/>
    </location>
</feature>
<keyword evidence="9" id="KW-1185">Reference proteome</keyword>
<protein>
    <recommendedName>
        <fullName evidence="10">Nodulin-like domain-containing protein</fullName>
    </recommendedName>
</protein>
<sequence>MCILIFVGTNGETYFNAVALVSCMQNFPKSRGPGVGILKGFTGLGGAILTQISPDHASLIFVVAVGPAMVVIALMFLVRPVKGHKQVWPTNGVCFTYIYSVCILLVAYLMGVMLVEDLVDLNHTVITVFTVILFILLLIPIVILVSLSFWIDLRPLEEKALLPEPQKQEPGRLQLEFSELIFSELEDEKPKEVDFLLASERQKRITRLQARLFQATTNGAIKVKRRRRPHRREDFTLMQALIKADFWLMFFSLLLGSGFGLTMIDNLGMITHIFVSMISSWNFLGQIGGGYLSDLIVMDYAYPRPVAMAVAQFIMAISHIFFAMWWPRAMYIGTLLIGLGYGVHWAIVPAVASELFGLKKFGALYNFLTLANPASSLVFSGLIASSTYDREVENQAHQHHYQ</sequence>
<feature type="transmembrane region" description="Helical" evidence="5">
    <location>
        <begin position="126"/>
        <end position="151"/>
    </location>
</feature>
<dbReference type="PANTHER" id="PTHR21576:SF73">
    <property type="entry name" value="F1C9.29 PROTEIN-RELATED"/>
    <property type="match status" value="1"/>
</dbReference>
<keyword evidence="4 5" id="KW-0472">Membrane</keyword>
<feature type="transmembrane region" description="Helical" evidence="5">
    <location>
        <begin position="364"/>
        <end position="384"/>
    </location>
</feature>
<evidence type="ECO:0000256" key="4">
    <source>
        <dbReference type="ARBA" id="ARBA00023136"/>
    </source>
</evidence>
<dbReference type="AlphaFoldDB" id="A0AAN7FZR1"/>
<dbReference type="PANTHER" id="PTHR21576">
    <property type="entry name" value="UNCHARACTERIZED NODULIN-LIKE PROTEIN"/>
    <property type="match status" value="1"/>
</dbReference>
<evidence type="ECO:0008006" key="10">
    <source>
        <dbReference type="Google" id="ProtNLM"/>
    </source>
</evidence>
<reference evidence="8 9" key="1">
    <citation type="journal article" date="2023" name="G3 (Bethesda)">
        <title>A haplotype-resolved chromosome-scale genome for Quercus rubra L. provides insights into the genetics of adaptive traits for red oak species.</title>
        <authorList>
            <person name="Kapoor B."/>
            <person name="Jenkins J."/>
            <person name="Schmutz J."/>
            <person name="Zhebentyayeva T."/>
            <person name="Kuelheim C."/>
            <person name="Coggeshall M."/>
            <person name="Heim C."/>
            <person name="Lasky J.R."/>
            <person name="Leites L."/>
            <person name="Islam-Faridi N."/>
            <person name="Romero-Severson J."/>
            <person name="DeLeo V.L."/>
            <person name="Lucas S.M."/>
            <person name="Lazic D."/>
            <person name="Gailing O."/>
            <person name="Carlson J."/>
            <person name="Staton M."/>
        </authorList>
    </citation>
    <scope>NUCLEOTIDE SEQUENCE [LARGE SCALE GENOMIC DNA]</scope>
    <source>
        <strain evidence="8">Pseudo-F2</strain>
    </source>
</reference>
<dbReference type="Proteomes" id="UP001324115">
    <property type="component" value="Unassembled WGS sequence"/>
</dbReference>
<comment type="subcellular location">
    <subcellularLocation>
        <location evidence="1">Membrane</location>
        <topology evidence="1">Multi-pass membrane protein</topology>
    </subcellularLocation>
</comment>
<name>A0AAN7FZR1_QUERU</name>
<dbReference type="Gene3D" id="1.20.1250.20">
    <property type="entry name" value="MFS general substrate transporter like domains"/>
    <property type="match status" value="1"/>
</dbReference>
<keyword evidence="2 5" id="KW-0812">Transmembrane</keyword>